<protein>
    <submittedName>
        <fullName evidence="3">Uncharacterized protein</fullName>
    </submittedName>
</protein>
<evidence type="ECO:0000313" key="3">
    <source>
        <dbReference type="EMBL" id="AIO64947.1"/>
    </source>
</evidence>
<dbReference type="KEGG" id="bok:DM82_5210"/>
<dbReference type="Proteomes" id="UP000029424">
    <property type="component" value="Chromosome 2"/>
</dbReference>
<accession>A0AAI8FLR7</accession>
<dbReference type="Proteomes" id="UP000029424">
    <property type="component" value="Chromosome 1"/>
</dbReference>
<name>A0AAI8FLR7_9BURK</name>
<organism evidence="3 5">
    <name type="scientific">Burkholderia oklahomensis</name>
    <dbReference type="NCBI Taxonomy" id="342113"/>
    <lineage>
        <taxon>Bacteria</taxon>
        <taxon>Pseudomonadati</taxon>
        <taxon>Pseudomonadota</taxon>
        <taxon>Betaproteobacteria</taxon>
        <taxon>Burkholderiales</taxon>
        <taxon>Burkholderiaceae</taxon>
        <taxon>Burkholderia</taxon>
        <taxon>pseudomallei group</taxon>
    </lineage>
</organism>
<evidence type="ECO:0000313" key="5">
    <source>
        <dbReference type="Proteomes" id="UP000029424"/>
    </source>
</evidence>
<keyword evidence="5" id="KW-1185">Reference proteome</keyword>
<evidence type="ECO:0000256" key="1">
    <source>
        <dbReference type="SAM" id="Coils"/>
    </source>
</evidence>
<sequence>MIHPEDTKTIPLPLQPITEKRSRGRPRKEGGALTNAQRQAAYRERRKASGNPVTVTKNIPLAADAYDELVMENERLREEIAEMRHEVEGLRGSLAAAERVGDGWCAESEQLREELAELRRDLEASKRKAVDAQRSRASVVHEVDWVRRVVRLPLYESKDYGCRRFSFTLDERAHSALNRLAVDAGASRADVVERLAFWADELVLESFRYDDEAFSRYLYRGRNEKSGV</sequence>
<evidence type="ECO:0000256" key="2">
    <source>
        <dbReference type="SAM" id="MobiDB-lite"/>
    </source>
</evidence>
<evidence type="ECO:0000313" key="4">
    <source>
        <dbReference type="EMBL" id="AIO69890.1"/>
    </source>
</evidence>
<dbReference type="SUPFAM" id="SSF90257">
    <property type="entry name" value="Myosin rod fragments"/>
    <property type="match status" value="1"/>
</dbReference>
<dbReference type="EMBL" id="CP008727">
    <property type="protein sequence ID" value="AIO69890.1"/>
    <property type="molecule type" value="Genomic_DNA"/>
</dbReference>
<dbReference type="GeneID" id="60549523"/>
<dbReference type="EMBL" id="CP008726">
    <property type="protein sequence ID" value="AIO64947.1"/>
    <property type="molecule type" value="Genomic_DNA"/>
</dbReference>
<gene>
    <name evidence="3" type="ORF">DM82_1335</name>
    <name evidence="4" type="ORF">DM82_5210</name>
</gene>
<dbReference type="KEGG" id="bok:DM82_1335"/>
<reference evidence="3 5" key="1">
    <citation type="submission" date="2014-06" db="EMBL/GenBank/DDBJ databases">
        <authorList>
            <person name="Bishop-Lilly K.A."/>
            <person name="Broomall S.M."/>
            <person name="Chain P.S."/>
            <person name="Chertkov O."/>
            <person name="Coyne S.R."/>
            <person name="Daligault H.E."/>
            <person name="Davenport K.W."/>
            <person name="Erkkila T."/>
            <person name="Frey K.G."/>
            <person name="Gibbons H.S."/>
            <person name="Gu W."/>
            <person name="Jaissle J."/>
            <person name="Johnson S.L."/>
            <person name="Koroleva G.I."/>
            <person name="Ladner J.T."/>
            <person name="Lo C.-C."/>
            <person name="Minogue T.D."/>
            <person name="Munk C."/>
            <person name="Palacios G.F."/>
            <person name="Redden C.L."/>
            <person name="Rosenzweig C.N."/>
            <person name="Scholz M.B."/>
            <person name="Teshima H."/>
            <person name="Xu Y."/>
        </authorList>
    </citation>
    <scope>NUCLEOTIDE SEQUENCE [LARGE SCALE GENOMIC DNA]</scope>
    <source>
        <strain evidence="3 5">EO147</strain>
    </source>
</reference>
<feature type="region of interest" description="Disordered" evidence="2">
    <location>
        <begin position="1"/>
        <end position="53"/>
    </location>
</feature>
<keyword evidence="1" id="KW-0175">Coiled coil</keyword>
<feature type="coiled-coil region" evidence="1">
    <location>
        <begin position="66"/>
        <end position="135"/>
    </location>
</feature>
<dbReference type="AlphaFoldDB" id="A0AAI8FLR7"/>
<proteinExistence type="predicted"/>
<dbReference type="RefSeq" id="WP_025990619.1">
    <property type="nucleotide sequence ID" value="NZ_CADEQG010000012.1"/>
</dbReference>